<sequence length="102" mass="10815">MVISEAGLALRVAGINRAVPWSAIDAVLVEAHVDTTDNSRTLRLVLVPAQGADLGVPAAYQNTVDGRPSVVLLDLDEIHDAESAIQALGRFAHDRFVYAPGN</sequence>
<evidence type="ECO:0000313" key="1">
    <source>
        <dbReference type="EMBL" id="UWP83011.1"/>
    </source>
</evidence>
<reference evidence="1" key="1">
    <citation type="submission" date="2021-04" db="EMBL/GenBank/DDBJ databases">
        <authorList>
            <person name="Hartkoorn R.C."/>
            <person name="Beaudoing E."/>
            <person name="Hot D."/>
        </authorList>
    </citation>
    <scope>NUCLEOTIDE SEQUENCE</scope>
    <source>
        <strain evidence="1">NRRL B-16292</strain>
    </source>
</reference>
<evidence type="ECO:0000313" key="2">
    <source>
        <dbReference type="Proteomes" id="UP001059617"/>
    </source>
</evidence>
<dbReference type="Proteomes" id="UP001059617">
    <property type="component" value="Chromosome"/>
</dbReference>
<dbReference type="EMBL" id="CP073720">
    <property type="protein sequence ID" value="UWP83011.1"/>
    <property type="molecule type" value="Genomic_DNA"/>
</dbReference>
<dbReference type="RefSeq" id="WP_259860790.1">
    <property type="nucleotide sequence ID" value="NZ_BAAAST010000031.1"/>
</dbReference>
<accession>A0ABY5W1M7</accession>
<protein>
    <submittedName>
        <fullName evidence="1">Uncharacterized protein</fullName>
    </submittedName>
</protein>
<gene>
    <name evidence="1" type="ORF">Dfulv_01505</name>
</gene>
<keyword evidence="2" id="KW-1185">Reference proteome</keyword>
<name>A0ABY5W1M7_9ACTN</name>
<reference evidence="1" key="2">
    <citation type="submission" date="2022-09" db="EMBL/GenBank/DDBJ databases">
        <title>Biosynthetic gene clusters of Dactylosporangioum fulvum.</title>
        <authorList>
            <person name="Caradec T."/>
        </authorList>
    </citation>
    <scope>NUCLEOTIDE SEQUENCE</scope>
    <source>
        <strain evidence="1">NRRL B-16292</strain>
    </source>
</reference>
<proteinExistence type="predicted"/>
<organism evidence="1 2">
    <name type="scientific">Dactylosporangium fulvum</name>
    <dbReference type="NCBI Taxonomy" id="53359"/>
    <lineage>
        <taxon>Bacteria</taxon>
        <taxon>Bacillati</taxon>
        <taxon>Actinomycetota</taxon>
        <taxon>Actinomycetes</taxon>
        <taxon>Micromonosporales</taxon>
        <taxon>Micromonosporaceae</taxon>
        <taxon>Dactylosporangium</taxon>
    </lineage>
</organism>